<accession>A0AAC9IXF4</accession>
<feature type="compositionally biased region" description="Basic and acidic residues" evidence="6">
    <location>
        <begin position="325"/>
        <end position="343"/>
    </location>
</feature>
<feature type="transmembrane region" description="Helical" evidence="7">
    <location>
        <begin position="63"/>
        <end position="81"/>
    </location>
</feature>
<dbReference type="Pfam" id="PF23750">
    <property type="entry name" value="RsgI_M"/>
    <property type="match status" value="1"/>
</dbReference>
<keyword evidence="5 7" id="KW-0472">Membrane</keyword>
<feature type="compositionally biased region" description="Basic residues" evidence="6">
    <location>
        <begin position="369"/>
        <end position="378"/>
    </location>
</feature>
<evidence type="ECO:0000256" key="4">
    <source>
        <dbReference type="ARBA" id="ARBA00022989"/>
    </source>
</evidence>
<evidence type="ECO:0000256" key="6">
    <source>
        <dbReference type="SAM" id="MobiDB-lite"/>
    </source>
</evidence>
<protein>
    <recommendedName>
        <fullName evidence="8">RsgI N-terminal anti-sigma domain-containing protein</fullName>
    </recommendedName>
</protein>
<feature type="domain" description="RsgI N-terminal anti-sigma" evidence="8">
    <location>
        <begin position="2"/>
        <end position="48"/>
    </location>
</feature>
<feature type="compositionally biased region" description="Basic and acidic residues" evidence="6">
    <location>
        <begin position="285"/>
        <end position="295"/>
    </location>
</feature>
<evidence type="ECO:0000313" key="10">
    <source>
        <dbReference type="Proteomes" id="UP000182945"/>
    </source>
</evidence>
<feature type="compositionally biased region" description="Basic and acidic residues" evidence="6">
    <location>
        <begin position="303"/>
        <end position="317"/>
    </location>
</feature>
<reference evidence="9 10" key="1">
    <citation type="submission" date="2016-11" db="EMBL/GenBank/DDBJ databases">
        <title>Complete genome sequencing of Virgibacillus halodenitrificans PDB-F2.</title>
        <authorList>
            <person name="Sun Z."/>
            <person name="Zhou Y."/>
            <person name="Li H."/>
        </authorList>
    </citation>
    <scope>NUCLEOTIDE SEQUENCE [LARGE SCALE GENOMIC DNA]</scope>
    <source>
        <strain evidence="9 10">PDB-F2</strain>
    </source>
</reference>
<proteinExistence type="predicted"/>
<dbReference type="PROSITE" id="PS51849">
    <property type="entry name" value="RSGI_N"/>
    <property type="match status" value="1"/>
</dbReference>
<evidence type="ECO:0000256" key="1">
    <source>
        <dbReference type="ARBA" id="ARBA00004162"/>
    </source>
</evidence>
<name>A0AAC9IXF4_VIRHA</name>
<organism evidence="9 10">
    <name type="scientific">Virgibacillus halodenitrificans</name>
    <name type="common">Bacillus halodenitrificans</name>
    <dbReference type="NCBI Taxonomy" id="1482"/>
    <lineage>
        <taxon>Bacteria</taxon>
        <taxon>Bacillati</taxon>
        <taxon>Bacillota</taxon>
        <taxon>Bacilli</taxon>
        <taxon>Bacillales</taxon>
        <taxon>Bacillaceae</taxon>
        <taxon>Virgibacillus</taxon>
    </lineage>
</organism>
<dbReference type="KEGG" id="vhl:BME96_04110"/>
<dbReference type="EMBL" id="CP017962">
    <property type="protein sequence ID" value="APC47398.1"/>
    <property type="molecule type" value="Genomic_DNA"/>
</dbReference>
<evidence type="ECO:0000256" key="2">
    <source>
        <dbReference type="ARBA" id="ARBA00022475"/>
    </source>
</evidence>
<comment type="subcellular location">
    <subcellularLocation>
        <location evidence="1">Cell membrane</location>
        <topology evidence="1">Single-pass membrane protein</topology>
    </subcellularLocation>
</comment>
<feature type="region of interest" description="Disordered" evidence="6">
    <location>
        <begin position="240"/>
        <end position="412"/>
    </location>
</feature>
<dbReference type="RefSeq" id="WP_071648378.1">
    <property type="nucleotide sequence ID" value="NZ_CP017962.1"/>
</dbReference>
<feature type="compositionally biased region" description="Basic and acidic residues" evidence="6">
    <location>
        <begin position="351"/>
        <end position="368"/>
    </location>
</feature>
<dbReference type="Proteomes" id="UP000182945">
    <property type="component" value="Chromosome"/>
</dbReference>
<dbReference type="Pfam" id="PF12791">
    <property type="entry name" value="RsgI_N"/>
    <property type="match status" value="1"/>
</dbReference>
<dbReference type="GeneID" id="71513568"/>
<dbReference type="GO" id="GO:0005886">
    <property type="term" value="C:plasma membrane"/>
    <property type="evidence" value="ECO:0007669"/>
    <property type="project" value="UniProtKB-SubCell"/>
</dbReference>
<sequence>MKKGIVMEKHSHYTIVMEKGGAFYKAKPIDAMVGSEVCFEPFDGNKKTFLLFPTKKVSTSVRLLSMACVLLLLVLPFYFIVSVNKTYAYVNIDINPSVELELNKDLKVQSIHSLNKDGKELVSNLSDYKNQNVEKVIRMIMKESEHSGMINDQKNILVGVSYANGEVKDISVLEQVDNSFQKKRTDWSVVTFNVPKHVREEAKNSNKSMNELMAGLVNKDQNKQGSVSMNDQERAIIHSFYTDDNDHSKKETEESSLKIKEKNKNEPIHEKETNKPPVSQNNHQMKQENSNDKKASSNTSSKQRVEKEKYNPNEKKNNSAQNNKQKVEEKKNNSHKKQEQSKDQKRKNNHSNHDKNHQNQSHHSYDKEHHKHKYNKNKHKEDKQDDDDDDKDHDDDKDDDEDHDDHEHDNDD</sequence>
<keyword evidence="3 7" id="KW-0812">Transmembrane</keyword>
<evidence type="ECO:0000256" key="5">
    <source>
        <dbReference type="ARBA" id="ARBA00023136"/>
    </source>
</evidence>
<evidence type="ECO:0000313" key="9">
    <source>
        <dbReference type="EMBL" id="APC47398.1"/>
    </source>
</evidence>
<keyword evidence="2" id="KW-1003">Cell membrane</keyword>
<feature type="compositionally biased region" description="Acidic residues" evidence="6">
    <location>
        <begin position="384"/>
        <end position="404"/>
    </location>
</feature>
<evidence type="ECO:0000256" key="7">
    <source>
        <dbReference type="SAM" id="Phobius"/>
    </source>
</evidence>
<dbReference type="InterPro" id="IPR024449">
    <property type="entry name" value="Anti-sigma_RsgI_N"/>
</dbReference>
<feature type="compositionally biased region" description="Basic and acidic residues" evidence="6">
    <location>
        <begin position="244"/>
        <end position="274"/>
    </location>
</feature>
<dbReference type="AlphaFoldDB" id="A0AAC9IXF4"/>
<dbReference type="InterPro" id="IPR055431">
    <property type="entry name" value="RsgI_M"/>
</dbReference>
<evidence type="ECO:0000256" key="3">
    <source>
        <dbReference type="ARBA" id="ARBA00022692"/>
    </source>
</evidence>
<gene>
    <name evidence="9" type="ORF">BME96_04110</name>
</gene>
<keyword evidence="4 7" id="KW-1133">Transmembrane helix</keyword>
<evidence type="ECO:0000259" key="8">
    <source>
        <dbReference type="PROSITE" id="PS51849"/>
    </source>
</evidence>